<evidence type="ECO:0000256" key="4">
    <source>
        <dbReference type="ARBA" id="ARBA00023125"/>
    </source>
</evidence>
<dbReference type="SUPFAM" id="SSF88659">
    <property type="entry name" value="Sigma3 and sigma4 domains of RNA polymerase sigma factors"/>
    <property type="match status" value="1"/>
</dbReference>
<dbReference type="InterPro" id="IPR014325">
    <property type="entry name" value="RNA_pol_sigma-E_actinobac"/>
</dbReference>
<accession>A0ABV8LMD6</accession>
<evidence type="ECO:0000256" key="1">
    <source>
        <dbReference type="ARBA" id="ARBA00010641"/>
    </source>
</evidence>
<keyword evidence="9" id="KW-1185">Reference proteome</keyword>
<dbReference type="NCBIfam" id="TIGR02983">
    <property type="entry name" value="SigE-fam_strep"/>
    <property type="match status" value="1"/>
</dbReference>
<dbReference type="Pfam" id="PF04542">
    <property type="entry name" value="Sigma70_r2"/>
    <property type="match status" value="1"/>
</dbReference>
<dbReference type="Gene3D" id="1.10.10.10">
    <property type="entry name" value="Winged helix-like DNA-binding domain superfamily/Winged helix DNA-binding domain"/>
    <property type="match status" value="1"/>
</dbReference>
<dbReference type="InterPro" id="IPR007627">
    <property type="entry name" value="RNA_pol_sigma70_r2"/>
</dbReference>
<reference evidence="9" key="1">
    <citation type="journal article" date="2019" name="Int. J. Syst. Evol. Microbiol.">
        <title>The Global Catalogue of Microorganisms (GCM) 10K type strain sequencing project: providing services to taxonomists for standard genome sequencing and annotation.</title>
        <authorList>
            <consortium name="The Broad Institute Genomics Platform"/>
            <consortium name="The Broad Institute Genome Sequencing Center for Infectious Disease"/>
            <person name="Wu L."/>
            <person name="Ma J."/>
        </authorList>
    </citation>
    <scope>NUCLEOTIDE SEQUENCE [LARGE SCALE GENOMIC DNA]</scope>
    <source>
        <strain evidence="9">CGMCC 4.7289</strain>
    </source>
</reference>
<dbReference type="InterPro" id="IPR013249">
    <property type="entry name" value="RNA_pol_sigma70_r4_t2"/>
</dbReference>
<dbReference type="InterPro" id="IPR013324">
    <property type="entry name" value="RNA_pol_sigma_r3/r4-like"/>
</dbReference>
<gene>
    <name evidence="8" type="ORF">ACFOZ4_12905</name>
</gene>
<evidence type="ECO:0000256" key="5">
    <source>
        <dbReference type="ARBA" id="ARBA00023163"/>
    </source>
</evidence>
<evidence type="ECO:0000259" key="6">
    <source>
        <dbReference type="Pfam" id="PF04542"/>
    </source>
</evidence>
<dbReference type="InterPro" id="IPR013325">
    <property type="entry name" value="RNA_pol_sigma_r2"/>
</dbReference>
<keyword evidence="2" id="KW-0805">Transcription regulation</keyword>
<sequence length="191" mass="20966">MTPGQLAPPVSQSRGAVLARAGRRGAEEEFAEFVEANHSRLLHLADLLIGDRARAEDLLQTVLIRTYLRWSKVRQDNPIGYVRAALSNARTDWWRRGGGRERPTEKLPDSVAPDVAAWVVDRDAVQRSLAALTARERAVVVLRYFEALSESEIARTLGIAPGTVKSTSARALGKLRISPELTTPTSMGEQA</sequence>
<evidence type="ECO:0000256" key="2">
    <source>
        <dbReference type="ARBA" id="ARBA00023015"/>
    </source>
</evidence>
<keyword evidence="3" id="KW-0731">Sigma factor</keyword>
<dbReference type="PANTHER" id="PTHR43133">
    <property type="entry name" value="RNA POLYMERASE ECF-TYPE SIGMA FACTO"/>
    <property type="match status" value="1"/>
</dbReference>
<dbReference type="EMBL" id="JBHSAY010000006">
    <property type="protein sequence ID" value="MFC4131502.1"/>
    <property type="molecule type" value="Genomic_DNA"/>
</dbReference>
<dbReference type="PANTHER" id="PTHR43133:SF50">
    <property type="entry name" value="ECF RNA POLYMERASE SIGMA FACTOR SIGM"/>
    <property type="match status" value="1"/>
</dbReference>
<dbReference type="CDD" id="cd06171">
    <property type="entry name" value="Sigma70_r4"/>
    <property type="match status" value="1"/>
</dbReference>
<evidence type="ECO:0000259" key="7">
    <source>
        <dbReference type="Pfam" id="PF08281"/>
    </source>
</evidence>
<evidence type="ECO:0000256" key="3">
    <source>
        <dbReference type="ARBA" id="ARBA00023082"/>
    </source>
</evidence>
<dbReference type="InterPro" id="IPR039425">
    <property type="entry name" value="RNA_pol_sigma-70-like"/>
</dbReference>
<dbReference type="NCBIfam" id="TIGR02937">
    <property type="entry name" value="sigma70-ECF"/>
    <property type="match status" value="1"/>
</dbReference>
<proteinExistence type="inferred from homology"/>
<dbReference type="Pfam" id="PF08281">
    <property type="entry name" value="Sigma70_r4_2"/>
    <property type="match status" value="1"/>
</dbReference>
<evidence type="ECO:0000313" key="9">
    <source>
        <dbReference type="Proteomes" id="UP001595816"/>
    </source>
</evidence>
<dbReference type="Proteomes" id="UP001595816">
    <property type="component" value="Unassembled WGS sequence"/>
</dbReference>
<organism evidence="8 9">
    <name type="scientific">Hamadaea flava</name>
    <dbReference type="NCBI Taxonomy" id="1742688"/>
    <lineage>
        <taxon>Bacteria</taxon>
        <taxon>Bacillati</taxon>
        <taxon>Actinomycetota</taxon>
        <taxon>Actinomycetes</taxon>
        <taxon>Micromonosporales</taxon>
        <taxon>Micromonosporaceae</taxon>
        <taxon>Hamadaea</taxon>
    </lineage>
</organism>
<keyword evidence="4" id="KW-0238">DNA-binding</keyword>
<feature type="domain" description="RNA polymerase sigma-70 region 2" evidence="6">
    <location>
        <begin position="33"/>
        <end position="97"/>
    </location>
</feature>
<dbReference type="RefSeq" id="WP_253755087.1">
    <property type="nucleotide sequence ID" value="NZ_JAMZDZ010000001.1"/>
</dbReference>
<comment type="caution">
    <text evidence="8">The sequence shown here is derived from an EMBL/GenBank/DDBJ whole genome shotgun (WGS) entry which is preliminary data.</text>
</comment>
<name>A0ABV8LMD6_9ACTN</name>
<evidence type="ECO:0000313" key="8">
    <source>
        <dbReference type="EMBL" id="MFC4131502.1"/>
    </source>
</evidence>
<dbReference type="InterPro" id="IPR036388">
    <property type="entry name" value="WH-like_DNA-bd_sf"/>
</dbReference>
<keyword evidence="5" id="KW-0804">Transcription</keyword>
<dbReference type="Gene3D" id="1.10.1740.10">
    <property type="match status" value="1"/>
</dbReference>
<dbReference type="SUPFAM" id="SSF88946">
    <property type="entry name" value="Sigma2 domain of RNA polymerase sigma factors"/>
    <property type="match status" value="1"/>
</dbReference>
<protein>
    <submittedName>
        <fullName evidence="8">SigE family RNA polymerase sigma factor</fullName>
    </submittedName>
</protein>
<comment type="similarity">
    <text evidence="1">Belongs to the sigma-70 factor family. ECF subfamily.</text>
</comment>
<dbReference type="InterPro" id="IPR014284">
    <property type="entry name" value="RNA_pol_sigma-70_dom"/>
</dbReference>
<feature type="domain" description="RNA polymerase sigma factor 70 region 4 type 2" evidence="7">
    <location>
        <begin position="123"/>
        <end position="175"/>
    </location>
</feature>